<name>A0A1G8ENJ3_ANETH</name>
<dbReference type="InterPro" id="IPR038628">
    <property type="entry name" value="XkdM-like_sf"/>
</dbReference>
<dbReference type="AlphaFoldDB" id="A0A1G8ENJ3"/>
<gene>
    <name evidence="1" type="ORF">SAMN04489735_104619</name>
</gene>
<evidence type="ECO:0000313" key="1">
    <source>
        <dbReference type="EMBL" id="SDH71464.1"/>
    </source>
</evidence>
<accession>A0A1G8ENJ3</accession>
<proteinExistence type="predicted"/>
<protein>
    <submittedName>
        <fullName evidence="1">Phage tail tube protein</fullName>
    </submittedName>
</protein>
<dbReference type="InterPro" id="IPR018989">
    <property type="entry name" value="DUF2001"/>
</dbReference>
<dbReference type="SUPFAM" id="SSF69279">
    <property type="entry name" value="Phage tail proteins"/>
    <property type="match status" value="1"/>
</dbReference>
<dbReference type="RefSeq" id="WP_091261304.1">
    <property type="nucleotide sequence ID" value="NZ_FNDE01000046.1"/>
</dbReference>
<organism evidence="1 2">
    <name type="scientific">Aneurinibacillus thermoaerophilus</name>
    <dbReference type="NCBI Taxonomy" id="143495"/>
    <lineage>
        <taxon>Bacteria</taxon>
        <taxon>Bacillati</taxon>
        <taxon>Bacillota</taxon>
        <taxon>Bacilli</taxon>
        <taxon>Bacillales</taxon>
        <taxon>Paenibacillaceae</taxon>
        <taxon>Aneurinibacillus group</taxon>
        <taxon>Aneurinibacillus</taxon>
    </lineage>
</organism>
<dbReference type="OrthoDB" id="1697482at2"/>
<sequence>MSSREEKVFVGSDAKAYFDGEEMFYVQKFEAKISVKRENFDVVGEWDEFSKAVGWSGKGNIEVLKTDGFVYKRFIEQLKQRKDPTFTIIGEAKNPETGLQQTVIISECKIDGDLDLLTFEPKKLMTDKLDFLFRPSQVEWEE</sequence>
<dbReference type="Pfam" id="PF09393">
    <property type="entry name" value="DUF2001"/>
    <property type="match status" value="1"/>
</dbReference>
<reference evidence="1 2" key="1">
    <citation type="submission" date="2016-10" db="EMBL/GenBank/DDBJ databases">
        <authorList>
            <person name="de Groot N.N."/>
        </authorList>
    </citation>
    <scope>NUCLEOTIDE SEQUENCE [LARGE SCALE GENOMIC DNA]</scope>
    <source>
        <strain evidence="1 2">L 420-91</strain>
    </source>
</reference>
<dbReference type="Gene3D" id="2.30.110.40">
    <property type="entry name" value="Phage tail tube protein"/>
    <property type="match status" value="1"/>
</dbReference>
<dbReference type="EMBL" id="FNDE01000046">
    <property type="protein sequence ID" value="SDH71464.1"/>
    <property type="molecule type" value="Genomic_DNA"/>
</dbReference>
<dbReference type="Proteomes" id="UP000198956">
    <property type="component" value="Unassembled WGS sequence"/>
</dbReference>
<evidence type="ECO:0000313" key="2">
    <source>
        <dbReference type="Proteomes" id="UP000198956"/>
    </source>
</evidence>